<comment type="catalytic activity">
    <reaction evidence="8">
        <text>(sulfur carrier)-H + L-cysteine = (sulfur carrier)-SH + L-alanine</text>
        <dbReference type="Rhea" id="RHEA:43892"/>
        <dbReference type="Rhea" id="RHEA-COMP:14737"/>
        <dbReference type="Rhea" id="RHEA-COMP:14739"/>
        <dbReference type="ChEBI" id="CHEBI:29917"/>
        <dbReference type="ChEBI" id="CHEBI:35235"/>
        <dbReference type="ChEBI" id="CHEBI:57972"/>
        <dbReference type="ChEBI" id="CHEBI:64428"/>
        <dbReference type="EC" id="2.8.1.7"/>
    </reaction>
</comment>
<gene>
    <name evidence="10" type="ORF">FRX97_02095</name>
</gene>
<dbReference type="GO" id="GO:0006534">
    <property type="term" value="P:cysteine metabolic process"/>
    <property type="evidence" value="ECO:0007669"/>
    <property type="project" value="InterPro"/>
</dbReference>
<dbReference type="Pfam" id="PF00266">
    <property type="entry name" value="Aminotran_5"/>
    <property type="match status" value="1"/>
</dbReference>
<name>A0A5C6VJI2_9FLAO</name>
<dbReference type="InterPro" id="IPR015424">
    <property type="entry name" value="PyrdxlP-dep_Trfase"/>
</dbReference>
<reference evidence="10 11" key="1">
    <citation type="submission" date="2019-08" db="EMBL/GenBank/DDBJ databases">
        <title>Genome of Luteibaculum oceani JCM 18817.</title>
        <authorList>
            <person name="Bowman J.P."/>
        </authorList>
    </citation>
    <scope>NUCLEOTIDE SEQUENCE [LARGE SCALE GENOMIC DNA]</scope>
    <source>
        <strain evidence="10 11">JCM 18817</strain>
    </source>
</reference>
<dbReference type="PIRSF" id="PIRSF005572">
    <property type="entry name" value="NifS"/>
    <property type="match status" value="1"/>
</dbReference>
<evidence type="ECO:0000259" key="9">
    <source>
        <dbReference type="Pfam" id="PF00266"/>
    </source>
</evidence>
<dbReference type="InterPro" id="IPR016454">
    <property type="entry name" value="Cysteine_dSase"/>
</dbReference>
<evidence type="ECO:0000256" key="1">
    <source>
        <dbReference type="ARBA" id="ARBA00001933"/>
    </source>
</evidence>
<dbReference type="Proteomes" id="UP000321168">
    <property type="component" value="Unassembled WGS sequence"/>
</dbReference>
<dbReference type="NCBIfam" id="TIGR01979">
    <property type="entry name" value="sufS"/>
    <property type="match status" value="1"/>
</dbReference>
<dbReference type="RefSeq" id="WP_147012947.1">
    <property type="nucleotide sequence ID" value="NZ_VORB01000001.1"/>
</dbReference>
<dbReference type="InterPro" id="IPR015421">
    <property type="entry name" value="PyrdxlP-dep_Trfase_major"/>
</dbReference>
<dbReference type="OrthoDB" id="9804366at2"/>
<dbReference type="EMBL" id="VORB01000001">
    <property type="protein sequence ID" value="TXC85477.1"/>
    <property type="molecule type" value="Genomic_DNA"/>
</dbReference>
<evidence type="ECO:0000256" key="4">
    <source>
        <dbReference type="ARBA" id="ARBA00012239"/>
    </source>
</evidence>
<evidence type="ECO:0000313" key="10">
    <source>
        <dbReference type="EMBL" id="TXC85477.1"/>
    </source>
</evidence>
<comment type="caution">
    <text evidence="10">The sequence shown here is derived from an EMBL/GenBank/DDBJ whole genome shotgun (WGS) entry which is preliminary data.</text>
</comment>
<dbReference type="PANTHER" id="PTHR43586">
    <property type="entry name" value="CYSTEINE DESULFURASE"/>
    <property type="match status" value="1"/>
</dbReference>
<comment type="cofactor">
    <cofactor evidence="1">
        <name>pyridoxal 5'-phosphate</name>
        <dbReference type="ChEBI" id="CHEBI:597326"/>
    </cofactor>
</comment>
<evidence type="ECO:0000256" key="7">
    <source>
        <dbReference type="ARBA" id="ARBA00022898"/>
    </source>
</evidence>
<evidence type="ECO:0000256" key="3">
    <source>
        <dbReference type="ARBA" id="ARBA00010447"/>
    </source>
</evidence>
<feature type="domain" description="Aminotransferase class V" evidence="9">
    <location>
        <begin position="24"/>
        <end position="394"/>
    </location>
</feature>
<dbReference type="SUPFAM" id="SSF53383">
    <property type="entry name" value="PLP-dependent transferases"/>
    <property type="match status" value="1"/>
</dbReference>
<sequence length="406" mass="44807">MVNTAEIRKLFPILNTEVNGKPLVYFDNGATTQKPKSVIDCERHYYEKLNANIHRGVHHLSQISTDAFEASRKAVQSFINAKHSEEIIFTNGTTEGINIVAQSFRKSGFVGKGDEILISALEHHSNIVPWQMLAEEVEATVKVVPFNEKGELDTEAFRSLINQRTKIVAISHISNALGSINPIKKFIDWSHALGIPVLIDGAQAAPHCKLDMQELDADFYTFSAHKMYGPTGVGVLYGKRDWLNKMEPVVGGGEMIATVSFDKTTYAELPHKFEAGTPNIAGVIALKPAIEFIEKVGFDEIHAIEQQLLDYATEKLSALPDVRIIGTAENKASLVSFIVDGVHPYDIGTILDKMGIAVRTGHHCAQPIMDQFKIPGTIRASFAIYNTTEEIDALVKGLERAINMLK</sequence>
<evidence type="ECO:0000313" key="11">
    <source>
        <dbReference type="Proteomes" id="UP000321168"/>
    </source>
</evidence>
<dbReference type="PANTHER" id="PTHR43586:SF8">
    <property type="entry name" value="CYSTEINE DESULFURASE 1, CHLOROPLASTIC"/>
    <property type="match status" value="1"/>
</dbReference>
<dbReference type="InterPro" id="IPR010970">
    <property type="entry name" value="Cys_dSase_SufS"/>
</dbReference>
<dbReference type="GO" id="GO:0031071">
    <property type="term" value="F:cysteine desulfurase activity"/>
    <property type="evidence" value="ECO:0007669"/>
    <property type="project" value="UniProtKB-EC"/>
</dbReference>
<protein>
    <recommendedName>
        <fullName evidence="5">Probable cysteine desulfurase</fullName>
        <ecNumber evidence="4">2.8.1.7</ecNumber>
    </recommendedName>
</protein>
<keyword evidence="6" id="KW-0808">Transferase</keyword>
<comment type="function">
    <text evidence="2">Catalyzes the removal of elemental sulfur and selenium atoms from L-cysteine, L-cystine, L-selenocysteine, and L-selenocystine to produce L-alanine.</text>
</comment>
<evidence type="ECO:0000256" key="2">
    <source>
        <dbReference type="ARBA" id="ARBA00002824"/>
    </source>
</evidence>
<dbReference type="InterPro" id="IPR015422">
    <property type="entry name" value="PyrdxlP-dep_Trfase_small"/>
</dbReference>
<proteinExistence type="inferred from homology"/>
<dbReference type="EC" id="2.8.1.7" evidence="4"/>
<keyword evidence="7" id="KW-0663">Pyridoxal phosphate</keyword>
<dbReference type="CDD" id="cd06453">
    <property type="entry name" value="SufS_like"/>
    <property type="match status" value="1"/>
</dbReference>
<keyword evidence="11" id="KW-1185">Reference proteome</keyword>
<dbReference type="GO" id="GO:0030170">
    <property type="term" value="F:pyridoxal phosphate binding"/>
    <property type="evidence" value="ECO:0007669"/>
    <property type="project" value="InterPro"/>
</dbReference>
<evidence type="ECO:0000256" key="5">
    <source>
        <dbReference type="ARBA" id="ARBA00021850"/>
    </source>
</evidence>
<dbReference type="InterPro" id="IPR000192">
    <property type="entry name" value="Aminotrans_V_dom"/>
</dbReference>
<evidence type="ECO:0000256" key="8">
    <source>
        <dbReference type="ARBA" id="ARBA00050776"/>
    </source>
</evidence>
<dbReference type="Gene3D" id="3.90.1150.10">
    <property type="entry name" value="Aspartate Aminotransferase, domain 1"/>
    <property type="match status" value="1"/>
</dbReference>
<comment type="similarity">
    <text evidence="3">Belongs to the class-V pyridoxal-phosphate-dependent aminotransferase family. Csd subfamily.</text>
</comment>
<organism evidence="10 11">
    <name type="scientific">Luteibaculum oceani</name>
    <dbReference type="NCBI Taxonomy" id="1294296"/>
    <lineage>
        <taxon>Bacteria</taxon>
        <taxon>Pseudomonadati</taxon>
        <taxon>Bacteroidota</taxon>
        <taxon>Flavobacteriia</taxon>
        <taxon>Flavobacteriales</taxon>
        <taxon>Luteibaculaceae</taxon>
        <taxon>Luteibaculum</taxon>
    </lineage>
</organism>
<evidence type="ECO:0000256" key="6">
    <source>
        <dbReference type="ARBA" id="ARBA00022679"/>
    </source>
</evidence>
<accession>A0A5C6VJI2</accession>
<dbReference type="AlphaFoldDB" id="A0A5C6VJI2"/>
<dbReference type="Gene3D" id="3.40.640.10">
    <property type="entry name" value="Type I PLP-dependent aspartate aminotransferase-like (Major domain)"/>
    <property type="match status" value="1"/>
</dbReference>